<comment type="caution">
    <text evidence="1">The sequence shown here is derived from an EMBL/GenBank/DDBJ whole genome shotgun (WGS) entry which is preliminary data.</text>
</comment>
<gene>
    <name evidence="1" type="ORF">HMN09_00983500</name>
</gene>
<name>A0A8H6W1Q9_MYCCL</name>
<dbReference type="AlphaFoldDB" id="A0A8H6W1Q9"/>
<protein>
    <submittedName>
        <fullName evidence="1">Integral membrane protein</fullName>
    </submittedName>
</protein>
<keyword evidence="2" id="KW-1185">Reference proteome</keyword>
<dbReference type="EMBL" id="JACAZE010000014">
    <property type="protein sequence ID" value="KAF7299776.1"/>
    <property type="molecule type" value="Genomic_DNA"/>
</dbReference>
<reference evidence="1" key="1">
    <citation type="submission" date="2020-05" db="EMBL/GenBank/DDBJ databases">
        <title>Mycena genomes resolve the evolution of fungal bioluminescence.</title>
        <authorList>
            <person name="Tsai I.J."/>
        </authorList>
    </citation>
    <scope>NUCLEOTIDE SEQUENCE</scope>
    <source>
        <strain evidence="1">110903Hualien_Pintung</strain>
    </source>
</reference>
<accession>A0A8H6W1Q9</accession>
<proteinExistence type="predicted"/>
<organism evidence="1 2">
    <name type="scientific">Mycena chlorophos</name>
    <name type="common">Agaric fungus</name>
    <name type="synonym">Agaricus chlorophos</name>
    <dbReference type="NCBI Taxonomy" id="658473"/>
    <lineage>
        <taxon>Eukaryota</taxon>
        <taxon>Fungi</taxon>
        <taxon>Dikarya</taxon>
        <taxon>Basidiomycota</taxon>
        <taxon>Agaricomycotina</taxon>
        <taxon>Agaricomycetes</taxon>
        <taxon>Agaricomycetidae</taxon>
        <taxon>Agaricales</taxon>
        <taxon>Marasmiineae</taxon>
        <taxon>Mycenaceae</taxon>
        <taxon>Mycena</taxon>
    </lineage>
</organism>
<evidence type="ECO:0000313" key="2">
    <source>
        <dbReference type="Proteomes" id="UP000613580"/>
    </source>
</evidence>
<sequence length="811" mass="90462">MPRRTKSQNLPVDPNALSKEGVATLQRYLDHGQSLPAVSTSTSYREIWRHTRRFQAHRRSTISNLAVRIRAFSRLSKKETFCPKLHRLTVDDPERTSFLKHAYEIFKSLREGCLRVQQVCEEFEKECEGDMAVLNVEVERVKGAPGNAKERRELLLELTRALPVARQMKDAFKQYSTELAMMQQELKLFEDGTKSDFRQILTSAVQGTRFTSYIPDIEMPVSSNTYAATPLPTPTPSPIVIRASGPPADPILDCPESTVVDYALRWYRLPGAPDFLICSACHAKHIAQSPLARAFESVHRPDGAPSKCRFWVPRVVDILWPHAVQRNDLNALLAFAQARPQVMDCVGTGGAPGSAGVHWFAPNDNDLDDFVACRACMEDHLVGTTFESRFGAPALMQRADEVWACDMSFPYITRAAKEFGIARGGDWTSFKAAVVHRMRLAACTGGAVDPRTRTWFTTRRRIDDMVFCETCFLDTVALTEFENEFVPLPPAQEEGLQWMCDLAMPTMQVPFSAALTEHNFAIFWDAANRIIHAPFCGPEGITGGRWFTLNGGCDGFAVCERCFAGWIVPLRAAPHFCAIPSPGNTRLCSFHPTAPRFQLFFTKLAQSFVVGLITPFAEAVRTLAHIVPCRGATQLVNASWYGFPDAPICPDCYATFAANTPLGKSGQLPLTGQPDPRPTLCTLYSQRMRSLWLNSASDPQQFINAARTREAVFKRVQPLIDALERQRVVKRQQALHQGALALRYKGMAGLRELSGTTDGHLYRAPSGYQTTWEGAKAERLMANMSAGLADSTRGEEIVRISQLKTEWAMVE</sequence>
<evidence type="ECO:0000313" key="1">
    <source>
        <dbReference type="EMBL" id="KAF7299776.1"/>
    </source>
</evidence>
<dbReference type="Proteomes" id="UP000613580">
    <property type="component" value="Unassembled WGS sequence"/>
</dbReference>
<dbReference type="OrthoDB" id="5324692at2759"/>